<comment type="caution">
    <text evidence="3">The sequence shown here is derived from an EMBL/GenBank/DDBJ whole genome shotgun (WGS) entry which is preliminary data.</text>
</comment>
<protein>
    <submittedName>
        <fullName evidence="3">Uncharacterized protein</fullName>
    </submittedName>
</protein>
<feature type="transmembrane region" description="Helical" evidence="2">
    <location>
        <begin position="69"/>
        <end position="91"/>
    </location>
</feature>
<gene>
    <name evidence="3" type="ORF">QRD43_21095</name>
</gene>
<proteinExistence type="predicted"/>
<evidence type="ECO:0000313" key="4">
    <source>
        <dbReference type="Proteomes" id="UP001238603"/>
    </source>
</evidence>
<keyword evidence="2" id="KW-0812">Transmembrane</keyword>
<organism evidence="3 4">
    <name type="scientific">Roseateles subflavus</name>
    <dbReference type="NCBI Taxonomy" id="3053353"/>
    <lineage>
        <taxon>Bacteria</taxon>
        <taxon>Pseudomonadati</taxon>
        <taxon>Pseudomonadota</taxon>
        <taxon>Betaproteobacteria</taxon>
        <taxon>Burkholderiales</taxon>
        <taxon>Sphaerotilaceae</taxon>
        <taxon>Roseateles</taxon>
    </lineage>
</organism>
<name>A0ABT7LNL5_9BURK</name>
<dbReference type="Proteomes" id="UP001238603">
    <property type="component" value="Unassembled WGS sequence"/>
</dbReference>
<dbReference type="EMBL" id="JASVDS010000008">
    <property type="protein sequence ID" value="MDL5034413.1"/>
    <property type="molecule type" value="Genomic_DNA"/>
</dbReference>
<reference evidence="3 4" key="1">
    <citation type="submission" date="2023-06" db="EMBL/GenBank/DDBJ databases">
        <title>Pelomonas sp. APW6 16S ribosomal RNA gene genome sequencing and assembly.</title>
        <authorList>
            <person name="Woo H."/>
        </authorList>
    </citation>
    <scope>NUCLEOTIDE SEQUENCE [LARGE SCALE GENOMIC DNA]</scope>
    <source>
        <strain evidence="3 4">APW6</strain>
    </source>
</reference>
<keyword evidence="4" id="KW-1185">Reference proteome</keyword>
<keyword evidence="2" id="KW-0472">Membrane</keyword>
<keyword evidence="2" id="KW-1133">Transmembrane helix</keyword>
<sequence>MPGPDTMHHALSAFEIAATFSAISSVLVMTSSAMQARGPLDRLCCWQALASTVLMGFALWTFAAPRSQVEMLMVVLGALLATLGLAVIGAVQARGARRSGGTGGRGRAKTKS</sequence>
<feature type="transmembrane region" description="Helical" evidence="2">
    <location>
        <begin position="43"/>
        <end position="63"/>
    </location>
</feature>
<accession>A0ABT7LNL5</accession>
<feature type="transmembrane region" description="Helical" evidence="2">
    <location>
        <begin position="12"/>
        <end position="31"/>
    </location>
</feature>
<feature type="region of interest" description="Disordered" evidence="1">
    <location>
        <begin position="93"/>
        <end position="112"/>
    </location>
</feature>
<evidence type="ECO:0000256" key="2">
    <source>
        <dbReference type="SAM" id="Phobius"/>
    </source>
</evidence>
<evidence type="ECO:0000313" key="3">
    <source>
        <dbReference type="EMBL" id="MDL5034413.1"/>
    </source>
</evidence>
<dbReference type="RefSeq" id="WP_285984488.1">
    <property type="nucleotide sequence ID" value="NZ_JASVDS010000008.1"/>
</dbReference>
<evidence type="ECO:0000256" key="1">
    <source>
        <dbReference type="SAM" id="MobiDB-lite"/>
    </source>
</evidence>